<feature type="region of interest" description="Disordered" evidence="1">
    <location>
        <begin position="152"/>
        <end position="190"/>
    </location>
</feature>
<evidence type="ECO:0008006" key="3">
    <source>
        <dbReference type="Google" id="ProtNLM"/>
    </source>
</evidence>
<sequence>MLPSSSSGPPLSGGRVKEPLTPIMTHRRQDSPLTSLLSQMDRRPSFSPETIPALSSGSRPSANATFPGALGRGVQADQGLPLYVRLKRRREEDVPPFLCLLHQRGAGEDGPVRAAKQQKVGGAYEGTSQQDHGLLLFRHVGEPPVLLAAATETVGNPEDSRTPSAERRVGPQGGAKEEASAGRPSNEDTCLGDVQAALQRLRKYRVVPPAGGAADHDADTQGEGPHEPSVSASREAGQKSRGRAGAVQRLKLADGRKIRLLDVCPESSRGAEISADPDDYDFEWYSLASPEDAAHAAGESRLCDLLEKERGETLSAQAELIRQLIAGGASANLADSVGADAMGLIELEDVDEETGEVLRGCRWGHCRSVDVFLGEFGDIDDPDSDDPDGAELDYPEDSDDDRERRFAARVRHLIDSDDDERAYSVSSDLSGFSEE</sequence>
<name>A0A0F7UDG0_NEOCL</name>
<evidence type="ECO:0000256" key="1">
    <source>
        <dbReference type="SAM" id="MobiDB-lite"/>
    </source>
</evidence>
<protein>
    <recommendedName>
        <fullName evidence="3">Transcription factor Iwr1 domain-containing protein</fullName>
    </recommendedName>
</protein>
<feature type="compositionally biased region" description="Acidic residues" evidence="1">
    <location>
        <begin position="377"/>
        <end position="400"/>
    </location>
</feature>
<feature type="region of interest" description="Disordered" evidence="1">
    <location>
        <begin position="209"/>
        <end position="246"/>
    </location>
</feature>
<proteinExistence type="predicted"/>
<feature type="region of interest" description="Disordered" evidence="1">
    <location>
        <begin position="1"/>
        <end position="72"/>
    </location>
</feature>
<accession>A0A0F7UDG0</accession>
<feature type="compositionally biased region" description="Low complexity" evidence="1">
    <location>
        <begin position="1"/>
        <end position="14"/>
    </location>
</feature>
<feature type="compositionally biased region" description="Basic and acidic residues" evidence="1">
    <location>
        <begin position="158"/>
        <end position="180"/>
    </location>
</feature>
<evidence type="ECO:0000313" key="2">
    <source>
        <dbReference type="EMBL" id="CEL67111.1"/>
    </source>
</evidence>
<feature type="compositionally biased region" description="Polar residues" evidence="1">
    <location>
        <begin position="53"/>
        <end position="64"/>
    </location>
</feature>
<reference evidence="2" key="1">
    <citation type="journal article" date="2015" name="PLoS ONE">
        <title>Comprehensive Evaluation of Toxoplasma gondii VEG and Neospora caninum LIV Genomes with Tachyzoite Stage Transcriptome and Proteome Defines Novel Transcript Features.</title>
        <authorList>
            <person name="Ramaprasad A."/>
            <person name="Mourier T."/>
            <person name="Naeem R."/>
            <person name="Malas T.B."/>
            <person name="Moussa E."/>
            <person name="Panigrahi A."/>
            <person name="Vermont S.J."/>
            <person name="Otto T.D."/>
            <person name="Wastling J."/>
            <person name="Pain A."/>
        </authorList>
    </citation>
    <scope>NUCLEOTIDE SEQUENCE</scope>
    <source>
        <strain evidence="2">Liverpool</strain>
    </source>
</reference>
<dbReference type="AlphaFoldDB" id="A0A0F7UDG0"/>
<dbReference type="EMBL" id="LN714482">
    <property type="protein sequence ID" value="CEL67111.1"/>
    <property type="molecule type" value="Genomic_DNA"/>
</dbReference>
<gene>
    <name evidence="2" type="ORF">BN1204_029120</name>
</gene>
<organism evidence="2">
    <name type="scientific">Neospora caninum (strain Liverpool)</name>
    <dbReference type="NCBI Taxonomy" id="572307"/>
    <lineage>
        <taxon>Eukaryota</taxon>
        <taxon>Sar</taxon>
        <taxon>Alveolata</taxon>
        <taxon>Apicomplexa</taxon>
        <taxon>Conoidasida</taxon>
        <taxon>Coccidia</taxon>
        <taxon>Eucoccidiorida</taxon>
        <taxon>Eimeriorina</taxon>
        <taxon>Sarcocystidae</taxon>
        <taxon>Neospora</taxon>
    </lineage>
</organism>
<feature type="region of interest" description="Disordered" evidence="1">
    <location>
        <begin position="377"/>
        <end position="403"/>
    </location>
</feature>